<dbReference type="InterPro" id="IPR016024">
    <property type="entry name" value="ARM-type_fold"/>
</dbReference>
<dbReference type="STRING" id="215250.A0A316YGD6"/>
<evidence type="ECO:0000256" key="1">
    <source>
        <dbReference type="SAM" id="MobiDB-lite"/>
    </source>
</evidence>
<feature type="domain" description="URB1 N-terminal" evidence="2">
    <location>
        <begin position="232"/>
        <end position="536"/>
    </location>
</feature>
<gene>
    <name evidence="5" type="ORF">FA10DRAFT_268440</name>
</gene>
<reference evidence="5" key="1">
    <citation type="journal article" date="2018" name="Mol. Biol. Evol.">
        <title>Broad Genomic Sampling Reveals a Smut Pathogenic Ancestry of the Fungal Clade Ustilaginomycotina.</title>
        <authorList>
            <person name="Kijpornyongpan T."/>
            <person name="Mondo S.J."/>
            <person name="Barry K."/>
            <person name="Sandor L."/>
            <person name="Lee J."/>
            <person name="Lipzen A."/>
            <person name="Pangilinan J."/>
            <person name="LaButti K."/>
            <person name="Hainaut M."/>
            <person name="Henrissat B."/>
            <person name="Grigoriev I.V."/>
            <person name="Spatafora J.W."/>
            <person name="Aime M.C."/>
        </authorList>
    </citation>
    <scope>NUCLEOTIDE SEQUENCE [LARGE SCALE GENOMIC DNA]</scope>
    <source>
        <strain evidence="5">MCA 4198</strain>
    </source>
</reference>
<dbReference type="GO" id="GO:0000463">
    <property type="term" value="P:maturation of LSU-rRNA from tricistronic rRNA transcript (SSU-rRNA, 5.8S rRNA, LSU-rRNA)"/>
    <property type="evidence" value="ECO:0007669"/>
    <property type="project" value="TreeGrafter"/>
</dbReference>
<accession>A0A316YGD6</accession>
<feature type="compositionally biased region" description="Basic and acidic residues" evidence="1">
    <location>
        <begin position="1"/>
        <end position="15"/>
    </location>
</feature>
<sequence>MVKDMGSRKRRRDEASWTEEGEGPQPKQRDLKEVEEGKEDDKNEDEDAVGLEKQAPAFTGTGSELAASLGTTSFDALRISLSRLRSVTAINYGDQRPEPSDRRIRLATEFASADGVGGKLGVEGKAPKGLLEAWDLCEDGGQVTVVPLVLFCLANVLSLLGSHQPTHELGHDIIGLILPSFQSQKSAATIVETSPQSKYWNRLQSYLATSGNVEASTKRKGVATPASNHAASELITLAAVKLILEITSFAGGKHARRVFDCFDWNMRNLSRLFKMRRRSAAASKGAKRLAKSPAPVTLARPDIRTLWILLLLSFLRTPAGAATPVPLRVAALSLGTDVLPSIFRGIDRDPPDVVIHIFRALHDGVLSQEAAVGLPRTRVVALFNEWTCKNLVTLYEREHQTVNVSTGPQGQIEKHSVADVAHHFLLALCTHPARGICYVDNGWYGKRQSEEDEAARAIDVDMQGRSELEQQGQGIHNKVLLGVLRSLAPSRSRKQGELAIRILAASPELFGPYLSASTGSFSSTSLEPRPDSISWLSTGTFLGRTLSLPLPSFTSTLKKSDGTTQTLMKGAPPPFNNVIAGVMPSAISRNSLLRGITHKNNLTRQASLTLLARVLQRLADFKEVCLRATEELGEQMSSNEARGEWLAREDTQDEEFDELDAIHSGPWTRCWRQVAREASLRLPEMSNIAEALESKPAIKKSDDDAGGDAEVQGSGILVSETGLRVAWLYHVVLPETGSSSSLDIGKLVTSELMQSKPASTSDSDSGLDSVQWLCQLHALRLVAAAIDQGFSSFDLFARSSATSPTFISQFLRLSITTSHIQVRQASRELVEKAMAKSVLFEHDRHEWVVWMEAFAASGQDDEGTASLVKFFDDCMQRCNKTPYRYIEMARRVGQDDGEQASGLLASPLLLTMVEQLGIQTKKNLVDESTQQEALAFFARLFPNLLTLGCSSVRLSALLGTLKEAFADTFALKVVHARTLFIGGKASTDKDGRLSSKRKEFFKDSKTYRELKNKLRTSARPLSPTELQSLAESVKEVGALHLLDELHPHIEGDILRFLDEPLPPSLLAFYAPTWCATGNLGSIDWTDLNPTGALLFIEALKTVSIDGQRAASILELIGHAILRGHVRSADVRRVLLDDLFLGMCARRACLSAVLKLACDHLDPSDHEDVDAARRLANLAISNVGDKIEAARGIVAFLDATQRRQWLEKLLKAIQHRGADGIEEEAAFASEILSIEQGEVDRSSVAVGIVLDNLSPLLEAAARSGQNQASLLSLVSLSLPTESQNVNPRDLDEKKLSRSVSLLVANIQDEHIVDTVLEQLLNVCSQLATGVLAAIVDVGRAGTLPRSCSRALEIVKVAGGSLTAMKENQMSALTSDCVRSLFSGVEGARPALQQAVKDLDEIMDQNSTVPSMLVELLPRVPGDAFKIDAIEVLYDLVAASSSTQSANLELKLAVEAILERGLLWLVRRFAEDDEDSPLLVDSIVCFARLINEATEKLAINPKRHLSEPVVTAAIKRRLSSAQHLRLVNALIRHADLEVNSLALHLGTILASSTFKMLRPTPEMSSSVKDVREQVAEILCRLVGRSTDLCRPATMASMVTIYGGSLSRSDRKLMDAMRIFELSTGQSSLSLWRSWNPQGQANREGTKGLDALLALDPLRVFATCTSFPRQRSFGGKRAGFTRPDGGIDGSKVYDPLFVLGLFSSTLASLGPMTGWQWVSVLRTNALGVVVCCLSSLSGEVRTSATKLLARIYADVQNVQFLERGHVLLILDAARNIMGVSDGVPAYQPLTTTLFLAHALRCLAAPSTVLFPYTMHHLLQRPLFDGSDVPLLFNSIFSSTDHVRQERGWMLRFIRDVLQSGGSVEWDILRRRHVWDLIVSLYTTAPDRSTRSMIEDVVMAMARNEAAIFDVVLRGDLFGWIIQQLSLSSSAGAHRRIWLDLLEAATDTLEKISDGPKVSDKVIARALQALEQAADESLLLQEDDHGEAAVAAAASTLRRLLGRLDGKPPAQVGVPSKMVSNLLDLLLRGCQAMQGRLKMGEEEDGKEEEGMEVWEEEDTDTNKRRRQEAVKAHRRLCRAISDVGEAATSIASPHSHAVNTAAQRLAVELGIRHARQIHIKGVLSSSS</sequence>
<dbReference type="GO" id="GO:0005730">
    <property type="term" value="C:nucleolus"/>
    <property type="evidence" value="ECO:0007669"/>
    <property type="project" value="TreeGrafter"/>
</dbReference>
<evidence type="ECO:0000259" key="2">
    <source>
        <dbReference type="Pfam" id="PF11707"/>
    </source>
</evidence>
<dbReference type="PANTHER" id="PTHR13500:SF0">
    <property type="entry name" value="NUCLEOLAR PRE-RIBOSOMAL-ASSOCIATED PROTEIN 1"/>
    <property type="match status" value="1"/>
</dbReference>
<feature type="domain" description="URB1 C-terminal" evidence="3">
    <location>
        <begin position="1723"/>
        <end position="1910"/>
    </location>
</feature>
<feature type="region of interest" description="Disordered" evidence="1">
    <location>
        <begin position="1"/>
        <end position="49"/>
    </location>
</feature>
<dbReference type="Pfam" id="PF11707">
    <property type="entry name" value="Npa1"/>
    <property type="match status" value="1"/>
</dbReference>
<dbReference type="EMBL" id="KZ819638">
    <property type="protein sequence ID" value="PWN88232.1"/>
    <property type="molecule type" value="Genomic_DNA"/>
</dbReference>
<dbReference type="Pfam" id="PF16201">
    <property type="entry name" value="NopRA1"/>
    <property type="match status" value="1"/>
</dbReference>
<feature type="compositionally biased region" description="Basic and acidic residues" evidence="1">
    <location>
        <begin position="27"/>
        <end position="41"/>
    </location>
</feature>
<dbReference type="SUPFAM" id="SSF48371">
    <property type="entry name" value="ARM repeat"/>
    <property type="match status" value="1"/>
</dbReference>
<dbReference type="InParanoid" id="A0A316YGD6"/>
<name>A0A316YGD6_9BASI</name>
<dbReference type="InterPro" id="IPR021714">
    <property type="entry name" value="URB1_N"/>
</dbReference>
<proteinExistence type="predicted"/>
<dbReference type="FunCoup" id="A0A316YGD6">
    <property type="interactions" value="95"/>
</dbReference>
<evidence type="ECO:0000259" key="3">
    <source>
        <dbReference type="Pfam" id="PF16201"/>
    </source>
</evidence>
<protein>
    <recommendedName>
        <fullName evidence="7">Nucleolar pre-ribosomal-associated protein 1 C-terminal domain-containing protein</fullName>
    </recommendedName>
</protein>
<feature type="domain" description="URB1 central HEAT repeat" evidence="4">
    <location>
        <begin position="802"/>
        <end position="968"/>
    </location>
</feature>
<dbReference type="GeneID" id="37044249"/>
<dbReference type="Pfam" id="PF26140">
    <property type="entry name" value="HEAT_URB1"/>
    <property type="match status" value="1"/>
</dbReference>
<feature type="region of interest" description="Disordered" evidence="1">
    <location>
        <begin position="2034"/>
        <end position="2061"/>
    </location>
</feature>
<dbReference type="GO" id="GO:0000466">
    <property type="term" value="P:maturation of 5.8S rRNA from tricistronic rRNA transcript (SSU-rRNA, 5.8S rRNA, LSU-rRNA)"/>
    <property type="evidence" value="ECO:0007669"/>
    <property type="project" value="TreeGrafter"/>
</dbReference>
<dbReference type="OrthoDB" id="72892at2759"/>
<dbReference type="InterPro" id="IPR059018">
    <property type="entry name" value="HEAT_URB1"/>
</dbReference>
<dbReference type="InterPro" id="IPR032436">
    <property type="entry name" value="URB1_C"/>
</dbReference>
<evidence type="ECO:0000259" key="4">
    <source>
        <dbReference type="Pfam" id="PF26140"/>
    </source>
</evidence>
<dbReference type="Proteomes" id="UP000245768">
    <property type="component" value="Unassembled WGS sequence"/>
</dbReference>
<evidence type="ECO:0000313" key="6">
    <source>
        <dbReference type="Proteomes" id="UP000245768"/>
    </source>
</evidence>
<dbReference type="InterPro" id="IPR039844">
    <property type="entry name" value="URB1"/>
</dbReference>
<organism evidence="5 6">
    <name type="scientific">Acaromyces ingoldii</name>
    <dbReference type="NCBI Taxonomy" id="215250"/>
    <lineage>
        <taxon>Eukaryota</taxon>
        <taxon>Fungi</taxon>
        <taxon>Dikarya</taxon>
        <taxon>Basidiomycota</taxon>
        <taxon>Ustilaginomycotina</taxon>
        <taxon>Exobasidiomycetes</taxon>
        <taxon>Exobasidiales</taxon>
        <taxon>Cryptobasidiaceae</taxon>
        <taxon>Acaromyces</taxon>
    </lineage>
</organism>
<dbReference type="RefSeq" id="XP_025375430.1">
    <property type="nucleotide sequence ID" value="XM_025522333.1"/>
</dbReference>
<evidence type="ECO:0008006" key="7">
    <source>
        <dbReference type="Google" id="ProtNLM"/>
    </source>
</evidence>
<dbReference type="PANTHER" id="PTHR13500">
    <property type="entry name" value="NUCLEOLAR PRERIBOSOMAL-ASSOCIATED PROTEIN 1"/>
    <property type="match status" value="1"/>
</dbReference>
<keyword evidence="6" id="KW-1185">Reference proteome</keyword>
<evidence type="ECO:0000313" key="5">
    <source>
        <dbReference type="EMBL" id="PWN88232.1"/>
    </source>
</evidence>
<feature type="compositionally biased region" description="Acidic residues" evidence="1">
    <location>
        <begin position="2037"/>
        <end position="2055"/>
    </location>
</feature>